<comment type="caution">
    <text evidence="1">The sequence shown here is derived from an EMBL/GenBank/DDBJ whole genome shotgun (WGS) entry which is preliminary data.</text>
</comment>
<gene>
    <name evidence="1" type="ORF">PQJ73_18040</name>
</gene>
<protein>
    <submittedName>
        <fullName evidence="1">Phage head closure protein</fullName>
    </submittedName>
</protein>
<dbReference type="EMBL" id="JAQQLI010000029">
    <property type="protein sequence ID" value="MDC7787594.1"/>
    <property type="molecule type" value="Genomic_DNA"/>
</dbReference>
<dbReference type="NCBIfam" id="TIGR01563">
    <property type="entry name" value="gp16_SPP1"/>
    <property type="match status" value="1"/>
</dbReference>
<organism evidence="1 2">
    <name type="scientific">Rhodoplanes tepidamans</name>
    <name type="common">Rhodoplanes cryptolactis</name>
    <dbReference type="NCBI Taxonomy" id="200616"/>
    <lineage>
        <taxon>Bacteria</taxon>
        <taxon>Pseudomonadati</taxon>
        <taxon>Pseudomonadota</taxon>
        <taxon>Alphaproteobacteria</taxon>
        <taxon>Hyphomicrobiales</taxon>
        <taxon>Nitrobacteraceae</taxon>
        <taxon>Rhodoplanes</taxon>
    </lineage>
</organism>
<dbReference type="InterPro" id="IPR008767">
    <property type="entry name" value="Phage_SPP1_head-tail_adaptor"/>
</dbReference>
<proteinExistence type="predicted"/>
<dbReference type="Gene3D" id="2.40.10.270">
    <property type="entry name" value="Bacteriophage SPP1 head-tail adaptor protein"/>
    <property type="match status" value="1"/>
</dbReference>
<keyword evidence="2" id="KW-1185">Reference proteome</keyword>
<name>A0ABT5JE91_RHOTP</name>
<dbReference type="Proteomes" id="UP001165652">
    <property type="component" value="Unassembled WGS sequence"/>
</dbReference>
<reference evidence="1" key="2">
    <citation type="submission" date="2023-02" db="EMBL/GenBank/DDBJ databases">
        <authorList>
            <person name="Rayyan A."/>
            <person name="Meyer T."/>
            <person name="Kyndt J.A."/>
        </authorList>
    </citation>
    <scope>NUCLEOTIDE SEQUENCE</scope>
    <source>
        <strain evidence="1">DSM 9987</strain>
    </source>
</reference>
<sequence length="108" mass="11617">MTPDPGRLRRRLVLEAPAETADGAGGVLRTYAPVATLWAAVEPRSARAAVEADGDGAAITHRILLRAGPAIGTRHRFRLGTRVFRVLAVRDHDPAGRFLAIDAEERAD</sequence>
<reference evidence="1" key="1">
    <citation type="journal article" date="2023" name="Microbiol Resour">
        <title>Genome Sequences of Rhodoplanes serenus and Two Thermotolerant Strains, Rhodoplanes tepidamans and 'Rhodoplanes cryptolactis,' Further Refine the Genus.</title>
        <authorList>
            <person name="Rayyan A.A."/>
            <person name="Kyndt J.A."/>
        </authorList>
    </citation>
    <scope>NUCLEOTIDE SEQUENCE</scope>
    <source>
        <strain evidence="1">DSM 9987</strain>
    </source>
</reference>
<evidence type="ECO:0000313" key="1">
    <source>
        <dbReference type="EMBL" id="MDC7787594.1"/>
    </source>
</evidence>
<dbReference type="Pfam" id="PF05521">
    <property type="entry name" value="Phage_HCP"/>
    <property type="match status" value="1"/>
</dbReference>
<dbReference type="InterPro" id="IPR038666">
    <property type="entry name" value="SSP1_head-tail_sf"/>
</dbReference>
<evidence type="ECO:0000313" key="2">
    <source>
        <dbReference type="Proteomes" id="UP001165652"/>
    </source>
</evidence>
<dbReference type="RefSeq" id="WP_272778432.1">
    <property type="nucleotide sequence ID" value="NZ_JAQQLI010000029.1"/>
</dbReference>
<accession>A0ABT5JE91</accession>